<feature type="transmembrane region" description="Helical" evidence="1">
    <location>
        <begin position="37"/>
        <end position="54"/>
    </location>
</feature>
<feature type="transmembrane region" description="Helical" evidence="1">
    <location>
        <begin position="128"/>
        <end position="146"/>
    </location>
</feature>
<feature type="transmembrane region" description="Helical" evidence="1">
    <location>
        <begin position="153"/>
        <end position="172"/>
    </location>
</feature>
<evidence type="ECO:0000313" key="3">
    <source>
        <dbReference type="Proteomes" id="UP000204391"/>
    </source>
</evidence>
<proteinExistence type="predicted"/>
<feature type="transmembrane region" description="Helical" evidence="1">
    <location>
        <begin position="104"/>
        <end position="122"/>
    </location>
</feature>
<feature type="transmembrane region" description="Helical" evidence="1">
    <location>
        <begin position="6"/>
        <end position="25"/>
    </location>
</feature>
<keyword evidence="1" id="KW-0812">Transmembrane</keyword>
<evidence type="ECO:0000256" key="1">
    <source>
        <dbReference type="SAM" id="Phobius"/>
    </source>
</evidence>
<protein>
    <submittedName>
        <fullName evidence="2">Uncharacterized protein</fullName>
    </submittedName>
</protein>
<evidence type="ECO:0000313" key="2">
    <source>
        <dbReference type="EMBL" id="ASN05378.1"/>
    </source>
</evidence>
<dbReference type="EMBL" id="CP022437">
    <property type="protein sequence ID" value="ASN05378.1"/>
    <property type="molecule type" value="Genomic_DNA"/>
</dbReference>
<organism evidence="2 3">
    <name type="scientific">Virgibacillus necropolis</name>
    <dbReference type="NCBI Taxonomy" id="163877"/>
    <lineage>
        <taxon>Bacteria</taxon>
        <taxon>Bacillati</taxon>
        <taxon>Bacillota</taxon>
        <taxon>Bacilli</taxon>
        <taxon>Bacillales</taxon>
        <taxon>Bacillaceae</taxon>
        <taxon>Virgibacillus</taxon>
    </lineage>
</organism>
<feature type="transmembrane region" description="Helical" evidence="1">
    <location>
        <begin position="74"/>
        <end position="92"/>
    </location>
</feature>
<gene>
    <name evidence="2" type="ORF">CFK40_10315</name>
</gene>
<dbReference type="InterPro" id="IPR048147">
    <property type="entry name" value="CBO0543-like"/>
</dbReference>
<sequence>MGYILSSIFLQVIQPIIFIISAFFWSDWRNWKQYYPTILFMICLNLFSSILMYNHSLWRFEESFVLPNHTLTEFLIVFVMFPPVVLIFLSNYPKKWIVQIVHMTFWVFMFSLTEFIAIQFGLTTYHNGWNFFWSVLFNCVMFPILRLHHSRPLWAWLLGIPITTFILLYFNFPFENMK</sequence>
<name>A0A221MCG2_9BACI</name>
<dbReference type="NCBIfam" id="NF041644">
    <property type="entry name" value="CBO0543_fam"/>
    <property type="match status" value="1"/>
</dbReference>
<dbReference type="Proteomes" id="UP000204391">
    <property type="component" value="Chromosome"/>
</dbReference>
<keyword evidence="1" id="KW-0472">Membrane</keyword>
<dbReference type="KEGG" id="vne:CFK40_10315"/>
<dbReference type="AlphaFoldDB" id="A0A221MCG2"/>
<reference evidence="2 3" key="1">
    <citation type="journal article" date="2003" name="Int. J. Syst. Evol. Microbiol.">
        <title>Virgibacillus carmonensis sp. nov., Virgibacillus necropolis sp. nov. and Virgibacillus picturae sp. nov., three novel species isolated from deteriorated mural paintings, transfer of the species of the genus salibacillus to Virgibacillus, as Virgibacillus marismortui comb. nov. and Virgibacillus salexigens comb. nov., and emended description of the genus Virgibacillus.</title>
        <authorList>
            <person name="Heyrman J."/>
            <person name="Logan N.A."/>
            <person name="Busse H.J."/>
            <person name="Balcaen A."/>
            <person name="Lebbe L."/>
            <person name="Rodriguez-Diaz M."/>
            <person name="Swings J."/>
            <person name="De Vos P."/>
        </authorList>
    </citation>
    <scope>NUCLEOTIDE SEQUENCE [LARGE SCALE GENOMIC DNA]</scope>
    <source>
        <strain evidence="2 3">LMG 19488</strain>
    </source>
</reference>
<keyword evidence="1" id="KW-1133">Transmembrane helix</keyword>
<dbReference type="RefSeq" id="WP_089532228.1">
    <property type="nucleotide sequence ID" value="NZ_CP022437.1"/>
</dbReference>
<accession>A0A221MCG2</accession>
<keyword evidence="3" id="KW-1185">Reference proteome</keyword>